<evidence type="ECO:0000256" key="3">
    <source>
        <dbReference type="SAM" id="MobiDB-lite"/>
    </source>
</evidence>
<evidence type="ECO:0000256" key="1">
    <source>
        <dbReference type="ARBA" id="ARBA00022729"/>
    </source>
</evidence>
<dbReference type="Pfam" id="PF01551">
    <property type="entry name" value="Peptidase_M23"/>
    <property type="match status" value="1"/>
</dbReference>
<keyword evidence="2" id="KW-0175">Coiled coil</keyword>
<feature type="chain" id="PRO_5042185316" evidence="4">
    <location>
        <begin position="30"/>
        <end position="441"/>
    </location>
</feature>
<dbReference type="InterPro" id="IPR057309">
    <property type="entry name" value="PcsB_CC"/>
</dbReference>
<dbReference type="RefSeq" id="WP_308449151.1">
    <property type="nucleotide sequence ID" value="NZ_JAJEQC010000006.1"/>
</dbReference>
<reference evidence="7" key="1">
    <citation type="submission" date="2021-10" db="EMBL/GenBank/DDBJ databases">
        <title>Anaerobic single-cell dispensing facilitates the cultivation of human gut bacteria.</title>
        <authorList>
            <person name="Afrizal A."/>
        </authorList>
    </citation>
    <scope>NUCLEOTIDE SEQUENCE</scope>
    <source>
        <strain evidence="7">CLA-AA-H250</strain>
    </source>
</reference>
<feature type="coiled-coil region" evidence="2">
    <location>
        <begin position="33"/>
        <end position="116"/>
    </location>
</feature>
<dbReference type="SUPFAM" id="SSF51261">
    <property type="entry name" value="Duplicated hybrid motif"/>
    <property type="match status" value="1"/>
</dbReference>
<dbReference type="PANTHER" id="PTHR21666">
    <property type="entry name" value="PEPTIDASE-RELATED"/>
    <property type="match status" value="1"/>
</dbReference>
<dbReference type="Proteomes" id="UP001199424">
    <property type="component" value="Unassembled WGS sequence"/>
</dbReference>
<dbReference type="CDD" id="cd12797">
    <property type="entry name" value="M23_peptidase"/>
    <property type="match status" value="1"/>
</dbReference>
<dbReference type="InterPro" id="IPR050570">
    <property type="entry name" value="Cell_wall_metabolism_enzyme"/>
</dbReference>
<dbReference type="Gene3D" id="6.10.250.3150">
    <property type="match status" value="1"/>
</dbReference>
<dbReference type="EMBL" id="JAJEQC010000006">
    <property type="protein sequence ID" value="MCC2136767.1"/>
    <property type="molecule type" value="Genomic_DNA"/>
</dbReference>
<dbReference type="Gene3D" id="2.70.70.10">
    <property type="entry name" value="Glucose Permease (Domain IIA)"/>
    <property type="match status" value="1"/>
</dbReference>
<accession>A0AAE3AJM5</accession>
<feature type="domain" description="M23ase beta-sheet core" evidence="5">
    <location>
        <begin position="339"/>
        <end position="437"/>
    </location>
</feature>
<dbReference type="AlphaFoldDB" id="A0AAE3AJM5"/>
<organism evidence="7 8">
    <name type="scientific">Hominenteromicrobium mulieris</name>
    <dbReference type="NCBI Taxonomy" id="2885357"/>
    <lineage>
        <taxon>Bacteria</taxon>
        <taxon>Bacillati</taxon>
        <taxon>Bacillota</taxon>
        <taxon>Clostridia</taxon>
        <taxon>Eubacteriales</taxon>
        <taxon>Oscillospiraceae</taxon>
        <taxon>Hominenteromicrobium</taxon>
    </lineage>
</organism>
<comment type="caution">
    <text evidence="7">The sequence shown here is derived from an EMBL/GenBank/DDBJ whole genome shotgun (WGS) entry which is preliminary data.</text>
</comment>
<evidence type="ECO:0000259" key="6">
    <source>
        <dbReference type="Pfam" id="PF24568"/>
    </source>
</evidence>
<name>A0AAE3AJM5_9FIRM</name>
<feature type="compositionally biased region" description="Pro residues" evidence="3">
    <location>
        <begin position="260"/>
        <end position="276"/>
    </location>
</feature>
<evidence type="ECO:0000256" key="4">
    <source>
        <dbReference type="SAM" id="SignalP"/>
    </source>
</evidence>
<dbReference type="GO" id="GO:0004222">
    <property type="term" value="F:metalloendopeptidase activity"/>
    <property type="evidence" value="ECO:0007669"/>
    <property type="project" value="TreeGrafter"/>
</dbReference>
<feature type="signal peptide" evidence="4">
    <location>
        <begin position="1"/>
        <end position="29"/>
    </location>
</feature>
<keyword evidence="1 4" id="KW-0732">Signal</keyword>
<gene>
    <name evidence="7" type="ORF">LKD31_07030</name>
</gene>
<evidence type="ECO:0000313" key="8">
    <source>
        <dbReference type="Proteomes" id="UP001199424"/>
    </source>
</evidence>
<protein>
    <submittedName>
        <fullName evidence="7">Peptidoglycan DD-metalloendopeptidase family protein</fullName>
    </submittedName>
</protein>
<feature type="domain" description="Peptidoglycan hydrolase PcsB coiled-coil" evidence="6">
    <location>
        <begin position="107"/>
        <end position="170"/>
    </location>
</feature>
<proteinExistence type="predicted"/>
<evidence type="ECO:0000259" key="5">
    <source>
        <dbReference type="Pfam" id="PF01551"/>
    </source>
</evidence>
<dbReference type="InterPro" id="IPR011055">
    <property type="entry name" value="Dup_hybrid_motif"/>
</dbReference>
<dbReference type="Pfam" id="PF24568">
    <property type="entry name" value="CC_PcsB"/>
    <property type="match status" value="1"/>
</dbReference>
<dbReference type="PANTHER" id="PTHR21666:SF270">
    <property type="entry name" value="MUREIN HYDROLASE ACTIVATOR ENVC"/>
    <property type="match status" value="1"/>
</dbReference>
<feature type="compositionally biased region" description="Pro residues" evidence="3">
    <location>
        <begin position="290"/>
        <end position="310"/>
    </location>
</feature>
<keyword evidence="8" id="KW-1185">Reference proteome</keyword>
<evidence type="ECO:0000256" key="2">
    <source>
        <dbReference type="SAM" id="Coils"/>
    </source>
</evidence>
<sequence>MKLFSKNMKRITAAVLSALLLCAAPLSYADDTVADMEAKQTELANKKADLENKISSLESQEADKTEYLTLLSEKIDTIKEQIDTANSDITVLNTSIKKLEKELSDSADQISDTMELLKKRLAVLYSAGCTVGTLEILFNSESLHDFSMRAEAVSTITRHDKQLIDTVAAYMNETKAQREELEKEKTALADAKKLYESSEEELKQLESDNTALLEQIRSDKSSAETELSRTEEEEYVLANMMSAKIAEMQQQMAQAKATPTPTPVPTVEPTPTPTPVPEEEVDDNGNVMPTPTPTPVPTVKPTPTPTPVPQPSYDDDYSGESFAWPVPGWTGVSCAFGNGHYGMDIPASRGTPIVASRSGRVMTANGSDDWGYSWGYYVSIYHDSTYSTLYAHMSSVAVSEGQWVNKGDVIGYVGDTGYSFGDHCHFEVYQNGTRVDPSQFV</sequence>
<feature type="region of interest" description="Disordered" evidence="3">
    <location>
        <begin position="257"/>
        <end position="313"/>
    </location>
</feature>
<evidence type="ECO:0000313" key="7">
    <source>
        <dbReference type="EMBL" id="MCC2136767.1"/>
    </source>
</evidence>
<dbReference type="InterPro" id="IPR016047">
    <property type="entry name" value="M23ase_b-sheet_dom"/>
</dbReference>